<dbReference type="EMBL" id="BT122853">
    <property type="protein sequence ID" value="ADE76202.1"/>
    <property type="molecule type" value="mRNA"/>
</dbReference>
<accession>D5A9I3</accession>
<name>D5A9I3_PICSI</name>
<evidence type="ECO:0000256" key="1">
    <source>
        <dbReference type="SAM" id="MobiDB-lite"/>
    </source>
</evidence>
<evidence type="ECO:0000313" key="2">
    <source>
        <dbReference type="EMBL" id="ADE76202.1"/>
    </source>
</evidence>
<feature type="region of interest" description="Disordered" evidence="1">
    <location>
        <begin position="1"/>
        <end position="39"/>
    </location>
</feature>
<dbReference type="AlphaFoldDB" id="D5A9I3"/>
<proteinExistence type="evidence at transcript level"/>
<organism evidence="2">
    <name type="scientific">Picea sitchensis</name>
    <name type="common">Sitka spruce</name>
    <name type="synonym">Pinus sitchensis</name>
    <dbReference type="NCBI Taxonomy" id="3332"/>
    <lineage>
        <taxon>Eukaryota</taxon>
        <taxon>Viridiplantae</taxon>
        <taxon>Streptophyta</taxon>
        <taxon>Embryophyta</taxon>
        <taxon>Tracheophyta</taxon>
        <taxon>Spermatophyta</taxon>
        <taxon>Pinopsida</taxon>
        <taxon>Pinidae</taxon>
        <taxon>Conifers I</taxon>
        <taxon>Pinales</taxon>
        <taxon>Pinaceae</taxon>
        <taxon>Picea</taxon>
    </lineage>
</organism>
<sequence>MGLDPRSHRPLCPPHNSNTTCLSRPAPDHEIPAFQNRRTPEITDFFQHHRSESSPIERGASDVEEHPDLDLDLNLCISLPSNLPPAANRGSSVHRTVVSYLNSGSGVCYPIGLQVNYGGYCETGYSAENAGGFSQYRLAL</sequence>
<protein>
    <submittedName>
        <fullName evidence="2">Uncharacterized protein</fullName>
    </submittedName>
</protein>
<reference evidence="2" key="1">
    <citation type="submission" date="2010-04" db="EMBL/GenBank/DDBJ databases">
        <authorList>
            <person name="Reid K.E."/>
            <person name="Liao N."/>
            <person name="Chan S."/>
            <person name="Docking R."/>
            <person name="Taylor G."/>
            <person name="Moore R."/>
            <person name="Mayo M."/>
            <person name="Munro S."/>
            <person name="King J."/>
            <person name="Yanchuk A."/>
            <person name="Holt R."/>
            <person name="Jones S."/>
            <person name="Marra M."/>
            <person name="Ritland C.E."/>
            <person name="Ritland K."/>
            <person name="Bohlmann J."/>
        </authorList>
    </citation>
    <scope>NUCLEOTIDE SEQUENCE</scope>
    <source>
        <tissue evidence="2">Bud</tissue>
    </source>
</reference>